<evidence type="ECO:0000259" key="4">
    <source>
        <dbReference type="Pfam" id="PF01420"/>
    </source>
</evidence>
<comment type="similarity">
    <text evidence="1">Belongs to the type-I restriction system S methylase family.</text>
</comment>
<dbReference type="GO" id="GO:0003677">
    <property type="term" value="F:DNA binding"/>
    <property type="evidence" value="ECO:0007669"/>
    <property type="project" value="UniProtKB-KW"/>
</dbReference>
<keyword evidence="5" id="KW-0540">Nuclease</keyword>
<dbReference type="GO" id="GO:0004519">
    <property type="term" value="F:endonuclease activity"/>
    <property type="evidence" value="ECO:0007669"/>
    <property type="project" value="UniProtKB-KW"/>
</dbReference>
<dbReference type="AlphaFoldDB" id="A0AAP8QEE6"/>
<evidence type="ECO:0000256" key="2">
    <source>
        <dbReference type="ARBA" id="ARBA00022747"/>
    </source>
</evidence>
<gene>
    <name evidence="5" type="ORF">C4A77_11915</name>
</gene>
<name>A0AAP8QEE6_BRELA</name>
<evidence type="ECO:0000256" key="3">
    <source>
        <dbReference type="ARBA" id="ARBA00023125"/>
    </source>
</evidence>
<keyword evidence="3" id="KW-0238">DNA-binding</keyword>
<feature type="domain" description="Type I restriction modification DNA specificity" evidence="4">
    <location>
        <begin position="2"/>
        <end position="132"/>
    </location>
</feature>
<dbReference type="Proteomes" id="UP000239759">
    <property type="component" value="Unassembled WGS sequence"/>
</dbReference>
<dbReference type="Gene3D" id="3.90.220.20">
    <property type="entry name" value="DNA methylase specificity domains"/>
    <property type="match status" value="1"/>
</dbReference>
<sequence length="323" mass="36787">MYPFYGQATINNGIISYHQLTNKVLNNKNGKPTILIHSNNQNIVYLETPFYLKDGHGATSVLQSERLNKFNQKFIIASIDKVIKSKYSYNKKATKIELKNTIITLPTKNSEIDFEFMESFIVELEAERIAELAAYLSATGLKDYSLTAKEKKVLQDFEQGNIKFSEFTYKSIFNKIVQGRRLKKDDQIPGNIPFVMAGITNTGVVNYISNPVASFPGNSITIDIFGNTFYRGYDFGAGDDTGVYWNDEKKYSKETMLFFAASMEKSISRRFSFGKKLRSSQSLNFKMKLPSINQQPNYLIMETLISAIQKLVIKDVVLYANKK</sequence>
<evidence type="ECO:0000313" key="6">
    <source>
        <dbReference type="Proteomes" id="UP000239759"/>
    </source>
</evidence>
<accession>A0AAP8QEE6</accession>
<evidence type="ECO:0000313" key="5">
    <source>
        <dbReference type="EMBL" id="PPB02460.1"/>
    </source>
</evidence>
<keyword evidence="2" id="KW-0680">Restriction system</keyword>
<protein>
    <submittedName>
        <fullName evidence="5">Restriction endonuclease</fullName>
    </submittedName>
</protein>
<keyword evidence="5" id="KW-0255">Endonuclease</keyword>
<dbReference type="EMBL" id="PRKQ01000012">
    <property type="protein sequence ID" value="PPB02460.1"/>
    <property type="molecule type" value="Genomic_DNA"/>
</dbReference>
<organism evidence="5 6">
    <name type="scientific">Brevibacillus laterosporus</name>
    <name type="common">Bacillus laterosporus</name>
    <dbReference type="NCBI Taxonomy" id="1465"/>
    <lineage>
        <taxon>Bacteria</taxon>
        <taxon>Bacillati</taxon>
        <taxon>Bacillota</taxon>
        <taxon>Bacilli</taxon>
        <taxon>Bacillales</taxon>
        <taxon>Paenibacillaceae</taxon>
        <taxon>Brevibacillus</taxon>
    </lineage>
</organism>
<dbReference type="Pfam" id="PF01420">
    <property type="entry name" value="Methylase_S"/>
    <property type="match status" value="2"/>
</dbReference>
<dbReference type="SUPFAM" id="SSF116734">
    <property type="entry name" value="DNA methylase specificity domain"/>
    <property type="match status" value="1"/>
</dbReference>
<proteinExistence type="inferred from homology"/>
<dbReference type="InterPro" id="IPR044946">
    <property type="entry name" value="Restrct_endonuc_typeI_TRD_sf"/>
</dbReference>
<reference evidence="5 6" key="1">
    <citation type="submission" date="2018-02" db="EMBL/GenBank/DDBJ databases">
        <title>Comparative analysis of genomes of three Brevibacillus laterosporus strains producers of potent antimicrobials isolated from silage.</title>
        <authorList>
            <person name="Kojic M."/>
            <person name="Miljkovic M."/>
            <person name="Studholme D."/>
            <person name="Filipic B."/>
        </authorList>
    </citation>
    <scope>NUCLEOTIDE SEQUENCE [LARGE SCALE GENOMIC DNA]</scope>
    <source>
        <strain evidence="5 6">BGSP11</strain>
    </source>
</reference>
<dbReference type="GO" id="GO:0009307">
    <property type="term" value="P:DNA restriction-modification system"/>
    <property type="evidence" value="ECO:0007669"/>
    <property type="project" value="UniProtKB-KW"/>
</dbReference>
<dbReference type="InterPro" id="IPR000055">
    <property type="entry name" value="Restrct_endonuc_typeI_TRD"/>
</dbReference>
<comment type="caution">
    <text evidence="5">The sequence shown here is derived from an EMBL/GenBank/DDBJ whole genome shotgun (WGS) entry which is preliminary data.</text>
</comment>
<keyword evidence="5" id="KW-0378">Hydrolase</keyword>
<feature type="domain" description="Type I restriction modification DNA specificity" evidence="4">
    <location>
        <begin position="163"/>
        <end position="310"/>
    </location>
</feature>
<evidence type="ECO:0000256" key="1">
    <source>
        <dbReference type="ARBA" id="ARBA00010923"/>
    </source>
</evidence>